<protein>
    <submittedName>
        <fullName evidence="1">Uncharacterized protein</fullName>
    </submittedName>
</protein>
<proteinExistence type="predicted"/>
<accession>A0AAW9K7E3</accession>
<reference evidence="1" key="1">
    <citation type="submission" date="2019-11" db="EMBL/GenBank/DDBJ databases">
        <title>Characterization of Clostridium perfringens isolates from swine manure treated agricultural soils.</title>
        <authorList>
            <person name="Wushke S.T."/>
        </authorList>
    </citation>
    <scope>NUCLEOTIDE SEQUENCE</scope>
    <source>
        <strain evidence="1">X62</strain>
    </source>
</reference>
<evidence type="ECO:0000313" key="1">
    <source>
        <dbReference type="EMBL" id="MDZ7542890.1"/>
    </source>
</evidence>
<organism evidence="1 2">
    <name type="scientific">Clostridium perfringens</name>
    <dbReference type="NCBI Taxonomy" id="1502"/>
    <lineage>
        <taxon>Bacteria</taxon>
        <taxon>Bacillati</taxon>
        <taxon>Bacillota</taxon>
        <taxon>Clostridia</taxon>
        <taxon>Eubacteriales</taxon>
        <taxon>Clostridiaceae</taxon>
        <taxon>Clostridium</taxon>
    </lineage>
</organism>
<sequence length="140" mass="15661">MFNRYRSCILERDFIIYSDNRHNQIAPQHGEESNPMPLDTWAYNHVYGAAHVNDSEVTKKGGFAIPLGYLKRGDVVRASAEIMYISGNVPRISIGRNTSGIIDGAPVEVLTTVMASTSNQFRLIVIEVTVNKDAYYSLFC</sequence>
<name>A0AAW9K7E3_CLOPF</name>
<dbReference type="EMBL" id="WNUR01000587">
    <property type="protein sequence ID" value="MDZ7542890.1"/>
    <property type="molecule type" value="Genomic_DNA"/>
</dbReference>
<dbReference type="AlphaFoldDB" id="A0AAW9K7E3"/>
<feature type="non-terminal residue" evidence="1">
    <location>
        <position position="140"/>
    </location>
</feature>
<gene>
    <name evidence="1" type="ORF">GNF83_17225</name>
</gene>
<evidence type="ECO:0000313" key="2">
    <source>
        <dbReference type="Proteomes" id="UP001288944"/>
    </source>
</evidence>
<dbReference type="Proteomes" id="UP001288944">
    <property type="component" value="Unassembled WGS sequence"/>
</dbReference>
<comment type="caution">
    <text evidence="1">The sequence shown here is derived from an EMBL/GenBank/DDBJ whole genome shotgun (WGS) entry which is preliminary data.</text>
</comment>